<dbReference type="EnsemblPlants" id="EMT03264">
    <property type="protein sequence ID" value="EMT03264"/>
    <property type="gene ID" value="F775_14443"/>
</dbReference>
<feature type="region of interest" description="Disordered" evidence="2">
    <location>
        <begin position="207"/>
        <end position="232"/>
    </location>
</feature>
<feature type="chain" id="PRO_5014585024" evidence="3">
    <location>
        <begin position="21"/>
        <end position="323"/>
    </location>
</feature>
<evidence type="ECO:0000256" key="2">
    <source>
        <dbReference type="SAM" id="MobiDB-lite"/>
    </source>
</evidence>
<comment type="subcellular location">
    <subcellularLocation>
        <location evidence="1">Cell envelope</location>
    </subcellularLocation>
</comment>
<dbReference type="Gene3D" id="2.150.10.10">
    <property type="entry name" value="Serralysin-like metalloprotease, C-terminal"/>
    <property type="match status" value="1"/>
</dbReference>
<dbReference type="CDD" id="cd12796">
    <property type="entry name" value="LbR_Ice_bind"/>
    <property type="match status" value="1"/>
</dbReference>
<proteinExistence type="predicted"/>
<feature type="region of interest" description="Disordered" evidence="2">
    <location>
        <begin position="287"/>
        <end position="323"/>
    </location>
</feature>
<dbReference type="Pfam" id="PF13855">
    <property type="entry name" value="LRR_8"/>
    <property type="match status" value="1"/>
</dbReference>
<dbReference type="Pfam" id="PF21300">
    <property type="entry name" value="LbR_Ice_bind"/>
    <property type="match status" value="1"/>
</dbReference>
<organism evidence="4">
    <name type="scientific">Aegilops tauschii</name>
    <name type="common">Tausch's goatgrass</name>
    <name type="synonym">Aegilops squarrosa</name>
    <dbReference type="NCBI Taxonomy" id="37682"/>
    <lineage>
        <taxon>Eukaryota</taxon>
        <taxon>Viridiplantae</taxon>
        <taxon>Streptophyta</taxon>
        <taxon>Embryophyta</taxon>
        <taxon>Tracheophyta</taxon>
        <taxon>Spermatophyta</taxon>
        <taxon>Magnoliopsida</taxon>
        <taxon>Liliopsida</taxon>
        <taxon>Poales</taxon>
        <taxon>Poaceae</taxon>
        <taxon>BOP clade</taxon>
        <taxon>Pooideae</taxon>
        <taxon>Triticodae</taxon>
        <taxon>Triticeae</taxon>
        <taxon>Triticinae</taxon>
        <taxon>Aegilops</taxon>
    </lineage>
</organism>
<dbReference type="PANTHER" id="PTHR48059:SF30">
    <property type="entry name" value="OS06G0587000 PROTEIN"/>
    <property type="match status" value="1"/>
</dbReference>
<dbReference type="Gene3D" id="3.80.10.10">
    <property type="entry name" value="Ribonuclease Inhibitor"/>
    <property type="match status" value="1"/>
</dbReference>
<dbReference type="InterPro" id="IPR048518">
    <property type="entry name" value="IBP_b_roll"/>
</dbReference>
<dbReference type="SUPFAM" id="SSF52058">
    <property type="entry name" value="L domain-like"/>
    <property type="match status" value="1"/>
</dbReference>
<evidence type="ECO:0000313" key="4">
    <source>
        <dbReference type="EnsemblPlants" id="EMT03264"/>
    </source>
</evidence>
<protein>
    <submittedName>
        <fullName evidence="4">Putative inactive receptor kinase</fullName>
    </submittedName>
</protein>
<dbReference type="InterPro" id="IPR001611">
    <property type="entry name" value="Leu-rich_rpt"/>
</dbReference>
<dbReference type="InterPro" id="IPR011049">
    <property type="entry name" value="Serralysin-like_metalloprot_C"/>
</dbReference>
<sequence>MARCWLLLLFWAFLWPAASAVPCHPDDLRALRGFAGDLSGGGVLLRTAWSGASCCSWEEHLAAHSNGFSGFLPPSLSSLSSLRELNLRNNTLSGPIARVSFSGMPLLASVDFSTNYLTGWLPTSLAGCGELKSLNLANNTLVGTIPSWIGEFDHLWYLNLSNNSFVGEVPKSLLRLKEGLATAGRSSGMVFTNMLLYVNDKRRALNEQPNTITGSNNTVRSGRNNSMSGNDNTVISGDNNAVSGSFNTLVCGDNNVLTGDHHVVSGSNHIVTNSYNKVSGCTNNVSGSHHTVSGSNNAVSGSNNTVSGSNHVVSGSNKIVTDG</sequence>
<feature type="signal peptide" evidence="3">
    <location>
        <begin position="1"/>
        <end position="20"/>
    </location>
</feature>
<dbReference type="InterPro" id="IPR051848">
    <property type="entry name" value="PGIP"/>
</dbReference>
<name>N1QRV2_AEGTA</name>
<reference evidence="4" key="1">
    <citation type="submission" date="2015-06" db="UniProtKB">
        <authorList>
            <consortium name="EnsemblPlants"/>
        </authorList>
    </citation>
    <scope>IDENTIFICATION</scope>
</reference>
<dbReference type="PANTHER" id="PTHR48059">
    <property type="entry name" value="POLYGALACTURONASE INHIBITOR 1"/>
    <property type="match status" value="1"/>
</dbReference>
<dbReference type="InterPro" id="IPR032675">
    <property type="entry name" value="LRR_dom_sf"/>
</dbReference>
<dbReference type="Pfam" id="PF00560">
    <property type="entry name" value="LRR_1"/>
    <property type="match status" value="1"/>
</dbReference>
<feature type="compositionally biased region" description="Low complexity" evidence="2">
    <location>
        <begin position="292"/>
        <end position="317"/>
    </location>
</feature>
<accession>N1QRV2</accession>
<keyword evidence="3" id="KW-0732">Signal</keyword>
<dbReference type="SUPFAM" id="SSF101967">
    <property type="entry name" value="Adhesin YadA, collagen-binding domain"/>
    <property type="match status" value="1"/>
</dbReference>
<dbReference type="AlphaFoldDB" id="N1QRV2"/>
<evidence type="ECO:0000256" key="3">
    <source>
        <dbReference type="SAM" id="SignalP"/>
    </source>
</evidence>
<dbReference type="ExpressionAtlas" id="N1QRV2">
    <property type="expression patterns" value="baseline"/>
</dbReference>
<evidence type="ECO:0000256" key="1">
    <source>
        <dbReference type="ARBA" id="ARBA00004196"/>
    </source>
</evidence>